<keyword evidence="3" id="KW-1185">Reference proteome</keyword>
<dbReference type="EMBL" id="CP053418">
    <property type="protein sequence ID" value="QJW84446.1"/>
    <property type="molecule type" value="Genomic_DNA"/>
</dbReference>
<dbReference type="Gene3D" id="3.40.50.2000">
    <property type="entry name" value="Glycogen Phosphorylase B"/>
    <property type="match status" value="2"/>
</dbReference>
<sequence>MLELAAPAAARIHAEAGALGFRTHDVPIGRKTFAGLAAMRRLLAREHFDVVNTHSSTDSWMVALANVFRSKPVPLVRTRHISAPVSRNRATRWLYNRASAAPVTTGEKLRLELIEANGFTDVPIRSIPTGIPPERFAPAHPVQARVELGLPARTTIGILATLRSWKGHRYRSRPSACCARRATTCNC</sequence>
<dbReference type="Pfam" id="PF13439">
    <property type="entry name" value="Glyco_transf_4"/>
    <property type="match status" value="1"/>
</dbReference>
<feature type="domain" description="Glycosyltransferase subfamily 4-like N-terminal" evidence="1">
    <location>
        <begin position="27"/>
        <end position="135"/>
    </location>
</feature>
<proteinExistence type="predicted"/>
<protein>
    <submittedName>
        <fullName evidence="2">Glycosyltransferase</fullName>
    </submittedName>
</protein>
<organism evidence="2 3">
    <name type="scientific">Ramlibacter terrae</name>
    <dbReference type="NCBI Taxonomy" id="2732511"/>
    <lineage>
        <taxon>Bacteria</taxon>
        <taxon>Pseudomonadati</taxon>
        <taxon>Pseudomonadota</taxon>
        <taxon>Betaproteobacteria</taxon>
        <taxon>Burkholderiales</taxon>
        <taxon>Comamonadaceae</taxon>
        <taxon>Ramlibacter</taxon>
    </lineage>
</organism>
<evidence type="ECO:0000259" key="1">
    <source>
        <dbReference type="Pfam" id="PF13439"/>
    </source>
</evidence>
<accession>A0ABX6P2V4</accession>
<gene>
    <name evidence="2" type="ORF">HK414_13840</name>
</gene>
<dbReference type="SUPFAM" id="SSF53756">
    <property type="entry name" value="UDP-Glycosyltransferase/glycogen phosphorylase"/>
    <property type="match status" value="1"/>
</dbReference>
<evidence type="ECO:0000313" key="2">
    <source>
        <dbReference type="EMBL" id="QJW84446.1"/>
    </source>
</evidence>
<reference evidence="2 3" key="1">
    <citation type="submission" date="2020-05" db="EMBL/GenBank/DDBJ databases">
        <title>Ramlibacter rhizophilus sp. nov., isolated from rhizosphere soil of national flower Mugunghwa from South Korea.</title>
        <authorList>
            <person name="Zheng-Fei Y."/>
            <person name="Huan T."/>
        </authorList>
    </citation>
    <scope>NUCLEOTIDE SEQUENCE [LARGE SCALE GENOMIC DNA]</scope>
    <source>
        <strain evidence="2 3">H242</strain>
    </source>
</reference>
<dbReference type="InterPro" id="IPR028098">
    <property type="entry name" value="Glyco_trans_4-like_N"/>
</dbReference>
<evidence type="ECO:0000313" key="3">
    <source>
        <dbReference type="Proteomes" id="UP000500826"/>
    </source>
</evidence>
<dbReference type="Proteomes" id="UP000500826">
    <property type="component" value="Chromosome"/>
</dbReference>
<name>A0ABX6P2V4_9BURK</name>